<evidence type="ECO:0000256" key="3">
    <source>
        <dbReference type="ARBA" id="ARBA00022475"/>
    </source>
</evidence>
<dbReference type="CDD" id="cd17321">
    <property type="entry name" value="MFS_MMR_MDR_like"/>
    <property type="match status" value="1"/>
</dbReference>
<evidence type="ECO:0000313" key="10">
    <source>
        <dbReference type="Proteomes" id="UP000460272"/>
    </source>
</evidence>
<feature type="transmembrane region" description="Helical" evidence="7">
    <location>
        <begin position="84"/>
        <end position="103"/>
    </location>
</feature>
<gene>
    <name evidence="9" type="ORF">EAS64_34870</name>
</gene>
<feature type="transmembrane region" description="Helical" evidence="7">
    <location>
        <begin position="203"/>
        <end position="222"/>
    </location>
</feature>
<keyword evidence="4 7" id="KW-0812">Transmembrane</keyword>
<organism evidence="9 10">
    <name type="scientific">Trebonia kvetii</name>
    <dbReference type="NCBI Taxonomy" id="2480626"/>
    <lineage>
        <taxon>Bacteria</taxon>
        <taxon>Bacillati</taxon>
        <taxon>Actinomycetota</taxon>
        <taxon>Actinomycetes</taxon>
        <taxon>Streptosporangiales</taxon>
        <taxon>Treboniaceae</taxon>
        <taxon>Trebonia</taxon>
    </lineage>
</organism>
<dbReference type="EMBL" id="RPFW01000008">
    <property type="protein sequence ID" value="TVZ00572.1"/>
    <property type="molecule type" value="Genomic_DNA"/>
</dbReference>
<name>A0A6P2BNL7_9ACTN</name>
<keyword evidence="6 7" id="KW-0472">Membrane</keyword>
<dbReference type="Pfam" id="PF07690">
    <property type="entry name" value="MFS_1"/>
    <property type="match status" value="1"/>
</dbReference>
<accession>A0A6P2BNL7</accession>
<dbReference type="InterPro" id="IPR020846">
    <property type="entry name" value="MFS_dom"/>
</dbReference>
<protein>
    <submittedName>
        <fullName evidence="9">DHA2 family efflux MFS transporter permease subunit</fullName>
    </submittedName>
</protein>
<dbReference type="InterPro" id="IPR011701">
    <property type="entry name" value="MFS"/>
</dbReference>
<keyword evidence="3" id="KW-1003">Cell membrane</keyword>
<feature type="transmembrane region" description="Helical" evidence="7">
    <location>
        <begin position="234"/>
        <end position="253"/>
    </location>
</feature>
<dbReference type="AlphaFoldDB" id="A0A6P2BNL7"/>
<dbReference type="PRINTS" id="PR01036">
    <property type="entry name" value="TCRTETB"/>
</dbReference>
<evidence type="ECO:0000256" key="2">
    <source>
        <dbReference type="ARBA" id="ARBA00022448"/>
    </source>
</evidence>
<dbReference type="NCBIfam" id="TIGR00711">
    <property type="entry name" value="efflux_EmrB"/>
    <property type="match status" value="1"/>
</dbReference>
<keyword evidence="2" id="KW-0813">Transport</keyword>
<evidence type="ECO:0000256" key="5">
    <source>
        <dbReference type="ARBA" id="ARBA00022989"/>
    </source>
</evidence>
<dbReference type="GO" id="GO:0022857">
    <property type="term" value="F:transmembrane transporter activity"/>
    <property type="evidence" value="ECO:0007669"/>
    <property type="project" value="InterPro"/>
</dbReference>
<feature type="domain" description="Major facilitator superfamily (MFS) profile" evidence="8">
    <location>
        <begin position="13"/>
        <end position="504"/>
    </location>
</feature>
<proteinExistence type="predicted"/>
<dbReference type="GO" id="GO:0005886">
    <property type="term" value="C:plasma membrane"/>
    <property type="evidence" value="ECO:0007669"/>
    <property type="project" value="UniProtKB-SubCell"/>
</dbReference>
<feature type="transmembrane region" description="Helical" evidence="7">
    <location>
        <begin position="477"/>
        <end position="497"/>
    </location>
</feature>
<feature type="transmembrane region" description="Helical" evidence="7">
    <location>
        <begin position="143"/>
        <end position="163"/>
    </location>
</feature>
<feature type="transmembrane region" description="Helical" evidence="7">
    <location>
        <begin position="169"/>
        <end position="191"/>
    </location>
</feature>
<feature type="transmembrane region" description="Helical" evidence="7">
    <location>
        <begin position="109"/>
        <end position="131"/>
    </location>
</feature>
<comment type="subcellular location">
    <subcellularLocation>
        <location evidence="1">Cell membrane</location>
        <topology evidence="1">Multi-pass membrane protein</topology>
    </subcellularLocation>
</comment>
<dbReference type="PROSITE" id="PS50850">
    <property type="entry name" value="MFS"/>
    <property type="match status" value="1"/>
</dbReference>
<feature type="transmembrane region" description="Helical" evidence="7">
    <location>
        <begin position="274"/>
        <end position="297"/>
    </location>
</feature>
<evidence type="ECO:0000256" key="1">
    <source>
        <dbReference type="ARBA" id="ARBA00004651"/>
    </source>
</evidence>
<dbReference type="OrthoDB" id="9781469at2"/>
<dbReference type="InterPro" id="IPR004638">
    <property type="entry name" value="EmrB-like"/>
</dbReference>
<evidence type="ECO:0000256" key="7">
    <source>
        <dbReference type="SAM" id="Phobius"/>
    </source>
</evidence>
<evidence type="ECO:0000313" key="9">
    <source>
        <dbReference type="EMBL" id="TVZ00572.1"/>
    </source>
</evidence>
<dbReference type="RefSeq" id="WP_145860106.1">
    <property type="nucleotide sequence ID" value="NZ_RPFW01000008.1"/>
</dbReference>
<feature type="transmembrane region" description="Helical" evidence="7">
    <location>
        <begin position="54"/>
        <end position="75"/>
    </location>
</feature>
<keyword evidence="10" id="KW-1185">Reference proteome</keyword>
<comment type="caution">
    <text evidence="9">The sequence shown here is derived from an EMBL/GenBank/DDBJ whole genome shotgun (WGS) entry which is preliminary data.</text>
</comment>
<dbReference type="Proteomes" id="UP000460272">
    <property type="component" value="Unassembled WGS sequence"/>
</dbReference>
<evidence type="ECO:0000256" key="6">
    <source>
        <dbReference type="ARBA" id="ARBA00023136"/>
    </source>
</evidence>
<dbReference type="InterPro" id="IPR036259">
    <property type="entry name" value="MFS_trans_sf"/>
</dbReference>
<feature type="transmembrane region" description="Helical" evidence="7">
    <location>
        <begin position="334"/>
        <end position="356"/>
    </location>
</feature>
<dbReference type="PANTHER" id="PTHR42718:SF42">
    <property type="entry name" value="EXPORT PROTEIN"/>
    <property type="match status" value="1"/>
</dbReference>
<keyword evidence="5 7" id="KW-1133">Transmembrane helix</keyword>
<sequence length="536" mass="55797">MDTQTVQRRRWIILGVLVVGLLAIVIDNTVLNVALKTIASPVREGGLGASQSELEWAINSYTLVFAGLLFTFGVVGDRIGRKRVLMAGLVLFGLGSLFSAYSHSPDVLIAARAVMGLGGAAVMPQTLSIIANVFEPGERARAIGIWTSAVGIGVAIGPVLGGLLLTHFWWGSVFLINVPVTIAGSIAALFLVPESRNPAPGKVDYLGVLGSILGLVLLVYGIVQGGDGQSWGSLGVLGPALGGLVVLGLFAWYESRIEHPSLDVRLFKNRTMSASVGSIALLFFGMGGVYFFSSFYLQNVRGYSPLETGLLAVPFALGQFVMSPRSASLVSRYGVRPVMVVAMLLNAAAIAGWAFLDQSSPIWIVAVMFFVQGSGLGLAVPAATSSVMAALPRERAGAGSALTNTARQVAVALSVAVLGSILSSVYRSSLNPTLSALPAAARDAAGTSITATQAVAAQLGHSGQFLLGPANSAFVDAMRLTTGIAAALALAGGIAVLRWMPGRKRPTIEELVAEEIAAAERDLEARLADRAELSDR</sequence>
<feature type="transmembrane region" description="Helical" evidence="7">
    <location>
        <begin position="362"/>
        <end position="388"/>
    </location>
</feature>
<dbReference type="Gene3D" id="1.20.1250.20">
    <property type="entry name" value="MFS general substrate transporter like domains"/>
    <property type="match status" value="1"/>
</dbReference>
<feature type="transmembrane region" description="Helical" evidence="7">
    <location>
        <begin position="12"/>
        <end position="34"/>
    </location>
</feature>
<dbReference type="Gene3D" id="1.20.1720.10">
    <property type="entry name" value="Multidrug resistance protein D"/>
    <property type="match status" value="1"/>
</dbReference>
<dbReference type="PANTHER" id="PTHR42718">
    <property type="entry name" value="MAJOR FACILITATOR SUPERFAMILY MULTIDRUG TRANSPORTER MFSC"/>
    <property type="match status" value="1"/>
</dbReference>
<reference evidence="9 10" key="1">
    <citation type="submission" date="2018-11" db="EMBL/GenBank/DDBJ databases">
        <title>Trebonia kvetii gen.nov., sp.nov., a novel acidophilic actinobacterium, and proposal of the new actinobacterial family Treboniaceae fam. nov.</title>
        <authorList>
            <person name="Rapoport D."/>
            <person name="Sagova-Mareckova M."/>
            <person name="Sedlacek I."/>
            <person name="Provaznik J."/>
            <person name="Kralova S."/>
            <person name="Pavlinic D."/>
            <person name="Benes V."/>
            <person name="Kopecky J."/>
        </authorList>
    </citation>
    <scope>NUCLEOTIDE SEQUENCE [LARGE SCALE GENOMIC DNA]</scope>
    <source>
        <strain evidence="9 10">15Tr583</strain>
    </source>
</reference>
<dbReference type="SUPFAM" id="SSF103473">
    <property type="entry name" value="MFS general substrate transporter"/>
    <property type="match status" value="1"/>
</dbReference>
<evidence type="ECO:0000256" key="4">
    <source>
        <dbReference type="ARBA" id="ARBA00022692"/>
    </source>
</evidence>
<evidence type="ECO:0000259" key="8">
    <source>
        <dbReference type="PROSITE" id="PS50850"/>
    </source>
</evidence>